<sequence length="1234" mass="143044">MIIPTKPNDVTWTDDQWNAIWAKGKDILVSAAAGSGKTAVLINRMIEKVLDLKNPIDVDELLVVTFTNASAAEMRHRMAAALEKAIAENPTSDHLRKQLSLLNKAQISTLHSFCLNVVRQYAYLLDIDPGFRIANETEAALLRDDILEDVLEEAYSSDNPEAIYRLSDSFTGDRDDKAIEMLIDRLYDYSRVHPSPERWLRSIPEEYDLPDGITVDELPFIDPLKLTIRHTLEEAVALTEEVRRIAIMPNGPSALGDTAEQDRIMLQEAIYRISSGNWQETYEYFQTIKWMTAGRVPKDSCDDALKDRAKALRDQTKKLVNGLRESFFARTPARLLDEIRLMAPSMQRLVELTIEFGKRYEAVKVDRGLVDFSDLEHYALEVLAIEENGRLKPSLIAKDYRQRFKEVLVDEYQDTNMLQETIIQLVKTGDEENGNLFMVGDVKQSIYRFRLAEPMLFLNKYLRFSTDPAADSGYKIDLNANFRSRKEVLHGTNYIFSQVMGERVGEIDYDEAAALKPKAPYDETDMPVELAILYSDEPETDELVEDATELTEEELKKSQIEARFMVRRIKELVESETLVMDPWSGKKRPIEYRDIVVLMRSMTWSGEITEEFKLAGIPVYTELKKGYFDALEVMIMLNTLRVIDNPYQDVPLASVLRAPFVGLTDNELAKIRLAAPKEPFYEAVKLFMRNERSGVNLQTQEKLQRFYLQFEEWRNLARRGSLSELIWRVYLDTHYFEMVGAMPNGKQRQANLRALHDRAIDYERTSFRGLFRFLRFIDRMRRRGDDLGAAKGMSEKENVVRLMTIHSSKGLEFPVVFIAGIGRQFNKLDFHQPYLFDKDFGLAVKAIDPEKRIQYTSLPFLAMKERKQLEMKAEEMRVLYVAMTRAKEKLILVSNTKSLEKLLPKWQEAQLIDPAEMLPEYTRSRANSYLDWIGPSVARHPDFEKFGLMEGGSWRDDPSKWEVTAIHTSELTGMYEKEETDEQKTLQTMLSEKPDPELLKTVTERFDARYHHESSVTKKTKRSVSELKRLAQLELEEERDPFFTRDDEIRPMYMHERPQFMQDRRLSSAEIGTAMHTIMQHIDLNEKHTAATVRTLIDELVRRQLLTEEEVNAIHAQSIVNFFKHEVAARLRSSLEVRREMPFTYGMPDDDGDIQILQGIADCLFKEKDGWVLLDYKTDRVRGRFGSEEELVQEMQNRYDVQLSLYEKAISEILGIQIKEKILYLFDADRTLVL</sequence>
<evidence type="ECO:0000256" key="12">
    <source>
        <dbReference type="ARBA" id="ARBA00048988"/>
    </source>
</evidence>
<evidence type="ECO:0000259" key="15">
    <source>
        <dbReference type="PROSITE" id="PS51198"/>
    </source>
</evidence>
<dbReference type="Pfam" id="PF12705">
    <property type="entry name" value="PDDEXK_1"/>
    <property type="match status" value="1"/>
</dbReference>
<accession>A0ABV8X1U8</accession>
<keyword evidence="10 13" id="KW-0413">Isomerase</keyword>
<evidence type="ECO:0000256" key="1">
    <source>
        <dbReference type="ARBA" id="ARBA00022722"/>
    </source>
</evidence>
<comment type="cofactor">
    <cofactor evidence="13">
        <name>Mg(2+)</name>
        <dbReference type="ChEBI" id="CHEBI:18420"/>
    </cofactor>
</comment>
<dbReference type="SUPFAM" id="SSF52980">
    <property type="entry name" value="Restriction endonuclease-like"/>
    <property type="match status" value="1"/>
</dbReference>
<keyword evidence="5 13" id="KW-0347">Helicase</keyword>
<dbReference type="HAMAP" id="MF_01451">
    <property type="entry name" value="AddA"/>
    <property type="match status" value="1"/>
</dbReference>
<evidence type="ECO:0000256" key="11">
    <source>
        <dbReference type="ARBA" id="ARBA00034617"/>
    </source>
</evidence>
<dbReference type="InterPro" id="IPR014016">
    <property type="entry name" value="UvrD-like_ATP-bd"/>
</dbReference>
<dbReference type="InterPro" id="IPR027417">
    <property type="entry name" value="P-loop_NTPase"/>
</dbReference>
<evidence type="ECO:0000256" key="5">
    <source>
        <dbReference type="ARBA" id="ARBA00022806"/>
    </source>
</evidence>
<dbReference type="Gene3D" id="3.90.320.10">
    <property type="match status" value="1"/>
</dbReference>
<dbReference type="InterPro" id="IPR011335">
    <property type="entry name" value="Restrct_endonuc-II-like"/>
</dbReference>
<comment type="caution">
    <text evidence="17">The sequence shown here is derived from an EMBL/GenBank/DDBJ whole genome shotgun (WGS) entry which is preliminary data.</text>
</comment>
<evidence type="ECO:0000256" key="6">
    <source>
        <dbReference type="ARBA" id="ARBA00022839"/>
    </source>
</evidence>
<dbReference type="CDD" id="cd18807">
    <property type="entry name" value="SF1_C_UvrD"/>
    <property type="match status" value="1"/>
</dbReference>
<comment type="subunit">
    <text evidence="13">Heterodimer of AddA and AddB/RexB.</text>
</comment>
<dbReference type="GO" id="GO:0003678">
    <property type="term" value="F:DNA helicase activity"/>
    <property type="evidence" value="ECO:0007669"/>
    <property type="project" value="UniProtKB-EC"/>
</dbReference>
<organism evidence="17 18">
    <name type="scientific">Chungangia koreensis</name>
    <dbReference type="NCBI Taxonomy" id="752657"/>
    <lineage>
        <taxon>Bacteria</taxon>
        <taxon>Bacillati</taxon>
        <taxon>Bacillota</taxon>
        <taxon>Bacilli</taxon>
        <taxon>Lactobacillales</taxon>
        <taxon>Chungangia</taxon>
    </lineage>
</organism>
<evidence type="ECO:0000256" key="14">
    <source>
        <dbReference type="PROSITE-ProRule" id="PRU00560"/>
    </source>
</evidence>
<comment type="catalytic activity">
    <reaction evidence="11 13">
        <text>Couples ATP hydrolysis with the unwinding of duplex DNA by translocating in the 3'-5' direction.</text>
        <dbReference type="EC" id="5.6.2.4"/>
    </reaction>
</comment>
<dbReference type="InterPro" id="IPR014017">
    <property type="entry name" value="DNA_helicase_UvrD-like_C"/>
</dbReference>
<name>A0ABV8X1U8_9LACT</name>
<dbReference type="SUPFAM" id="SSF52540">
    <property type="entry name" value="P-loop containing nucleoside triphosphate hydrolases"/>
    <property type="match status" value="1"/>
</dbReference>
<dbReference type="InterPro" id="IPR011604">
    <property type="entry name" value="PDDEXK-like_dom_sf"/>
</dbReference>
<keyword evidence="7 13" id="KW-0067">ATP-binding</keyword>
<feature type="domain" description="UvrD-like helicase C-terminal" evidence="16">
    <location>
        <begin position="513"/>
        <end position="810"/>
    </location>
</feature>
<dbReference type="EC" id="5.6.2.4" evidence="13"/>
<dbReference type="PANTHER" id="PTHR11070">
    <property type="entry name" value="UVRD / RECB / PCRA DNA HELICASE FAMILY MEMBER"/>
    <property type="match status" value="1"/>
</dbReference>
<dbReference type="InterPro" id="IPR000212">
    <property type="entry name" value="DNA_helicase_UvrD/REP"/>
</dbReference>
<keyword evidence="8 13" id="KW-0238">DNA-binding</keyword>
<dbReference type="Pfam" id="PF13361">
    <property type="entry name" value="UvrD_C"/>
    <property type="match status" value="1"/>
</dbReference>
<dbReference type="EC" id="3.1.-.-" evidence="13"/>
<dbReference type="NCBIfam" id="TIGR02785">
    <property type="entry name" value="addA_Gpos"/>
    <property type="match status" value="1"/>
</dbReference>
<dbReference type="PROSITE" id="PS51198">
    <property type="entry name" value="UVRD_HELICASE_ATP_BIND"/>
    <property type="match status" value="1"/>
</dbReference>
<dbReference type="InterPro" id="IPR014152">
    <property type="entry name" value="AddA"/>
</dbReference>
<keyword evidence="4 13" id="KW-0378">Hydrolase</keyword>
<dbReference type="InterPro" id="IPR038726">
    <property type="entry name" value="PDDEXK_AddAB-type"/>
</dbReference>
<keyword evidence="18" id="KW-1185">Reference proteome</keyword>
<evidence type="ECO:0000256" key="7">
    <source>
        <dbReference type="ARBA" id="ARBA00022840"/>
    </source>
</evidence>
<evidence type="ECO:0000256" key="8">
    <source>
        <dbReference type="ARBA" id="ARBA00023125"/>
    </source>
</evidence>
<keyword evidence="2 13" id="KW-0547">Nucleotide-binding</keyword>
<reference evidence="18" key="1">
    <citation type="journal article" date="2019" name="Int. J. Syst. Evol. Microbiol.">
        <title>The Global Catalogue of Microorganisms (GCM) 10K type strain sequencing project: providing services to taxonomists for standard genome sequencing and annotation.</title>
        <authorList>
            <consortium name="The Broad Institute Genomics Platform"/>
            <consortium name="The Broad Institute Genome Sequencing Center for Infectious Disease"/>
            <person name="Wu L."/>
            <person name="Ma J."/>
        </authorList>
    </citation>
    <scope>NUCLEOTIDE SEQUENCE [LARGE SCALE GENOMIC DNA]</scope>
    <source>
        <strain evidence="18">CCUG 59778</strain>
    </source>
</reference>
<keyword evidence="9 13" id="KW-0234">DNA repair</keyword>
<dbReference type="RefSeq" id="WP_378152357.1">
    <property type="nucleotide sequence ID" value="NZ_JBHSEC010000003.1"/>
</dbReference>
<keyword evidence="3 13" id="KW-0227">DNA damage</keyword>
<comment type="catalytic activity">
    <reaction evidence="12 13">
        <text>ATP + H2O = ADP + phosphate + H(+)</text>
        <dbReference type="Rhea" id="RHEA:13065"/>
        <dbReference type="ChEBI" id="CHEBI:15377"/>
        <dbReference type="ChEBI" id="CHEBI:15378"/>
        <dbReference type="ChEBI" id="CHEBI:30616"/>
        <dbReference type="ChEBI" id="CHEBI:43474"/>
        <dbReference type="ChEBI" id="CHEBI:456216"/>
        <dbReference type="EC" id="5.6.2.4"/>
    </reaction>
</comment>
<evidence type="ECO:0000256" key="9">
    <source>
        <dbReference type="ARBA" id="ARBA00023204"/>
    </source>
</evidence>
<dbReference type="Gene3D" id="3.40.50.300">
    <property type="entry name" value="P-loop containing nucleotide triphosphate hydrolases"/>
    <property type="match status" value="4"/>
</dbReference>
<dbReference type="PANTHER" id="PTHR11070:SF48">
    <property type="entry name" value="ATP-DEPENDENT HELICASE_NUCLEASE SUBUNIT A"/>
    <property type="match status" value="1"/>
</dbReference>
<keyword evidence="6 13" id="KW-0269">Exonuclease</keyword>
<feature type="binding site" evidence="14">
    <location>
        <begin position="31"/>
        <end position="38"/>
    </location>
    <ligand>
        <name>ATP</name>
        <dbReference type="ChEBI" id="CHEBI:30616"/>
    </ligand>
</feature>
<proteinExistence type="inferred from homology"/>
<keyword evidence="1 13" id="KW-0540">Nuclease</keyword>
<dbReference type="Pfam" id="PF00580">
    <property type="entry name" value="UvrD-helicase"/>
    <property type="match status" value="1"/>
</dbReference>
<gene>
    <name evidence="13 17" type="primary">addA</name>
    <name evidence="17" type="ORF">ACFOZY_03610</name>
</gene>
<evidence type="ECO:0000256" key="10">
    <source>
        <dbReference type="ARBA" id="ARBA00023235"/>
    </source>
</evidence>
<evidence type="ECO:0000256" key="3">
    <source>
        <dbReference type="ARBA" id="ARBA00022763"/>
    </source>
</evidence>
<feature type="domain" description="UvrD-like helicase ATP-binding" evidence="15">
    <location>
        <begin position="10"/>
        <end position="485"/>
    </location>
</feature>
<dbReference type="Proteomes" id="UP001595817">
    <property type="component" value="Unassembled WGS sequence"/>
</dbReference>
<comment type="similarity">
    <text evidence="13">Belongs to the helicase family. AddA subfamily.</text>
</comment>
<evidence type="ECO:0000256" key="2">
    <source>
        <dbReference type="ARBA" id="ARBA00022741"/>
    </source>
</evidence>
<evidence type="ECO:0000256" key="13">
    <source>
        <dbReference type="HAMAP-Rule" id="MF_01451"/>
    </source>
</evidence>
<dbReference type="PROSITE" id="PS51217">
    <property type="entry name" value="UVRD_HELICASE_CTER"/>
    <property type="match status" value="1"/>
</dbReference>
<dbReference type="GO" id="GO:0016787">
    <property type="term" value="F:hydrolase activity"/>
    <property type="evidence" value="ECO:0007669"/>
    <property type="project" value="UniProtKB-KW"/>
</dbReference>
<evidence type="ECO:0000259" key="16">
    <source>
        <dbReference type="PROSITE" id="PS51217"/>
    </source>
</evidence>
<comment type="function">
    <text evidence="13">The heterodimer acts as both an ATP-dependent DNA helicase and an ATP-dependent, dual-direction single-stranded exonuclease. Recognizes the chi site generating a DNA molecule suitable for the initiation of homologous recombination. The AddA nuclease domain is required for chi fragment generation; this subunit has the helicase and 3' -&gt; 5' nuclease activities.</text>
</comment>
<evidence type="ECO:0000313" key="18">
    <source>
        <dbReference type="Proteomes" id="UP001595817"/>
    </source>
</evidence>
<evidence type="ECO:0000256" key="4">
    <source>
        <dbReference type="ARBA" id="ARBA00022801"/>
    </source>
</evidence>
<protein>
    <recommendedName>
        <fullName evidence="13">ATP-dependent helicase/nuclease subunit A</fullName>
        <ecNumber evidence="13">3.1.-.-</ecNumber>
        <ecNumber evidence="13">5.6.2.4</ecNumber>
    </recommendedName>
    <alternativeName>
        <fullName evidence="13">ATP-dependent helicase/nuclease AddA</fullName>
    </alternativeName>
    <alternativeName>
        <fullName evidence="13">DNA 3'-5' helicase AddA</fullName>
    </alternativeName>
</protein>
<dbReference type="EMBL" id="JBHSEC010000003">
    <property type="protein sequence ID" value="MFC4409521.1"/>
    <property type="molecule type" value="Genomic_DNA"/>
</dbReference>
<evidence type="ECO:0000313" key="17">
    <source>
        <dbReference type="EMBL" id="MFC4409521.1"/>
    </source>
</evidence>